<gene>
    <name evidence="3" type="ORF">BN1180_01964</name>
    <name evidence="6" type="ORF">FC678_00045</name>
    <name evidence="7" type="ORF">FQP34_11480</name>
    <name evidence="4" type="ORF">Q8G35_05895</name>
    <name evidence="5" type="ORF">SAMN05878482_102126</name>
    <name evidence="2" type="ORF">SRABI133_01478</name>
</gene>
<dbReference type="Proteomes" id="UP000309170">
    <property type="component" value="Unassembled WGS sequence"/>
</dbReference>
<dbReference type="Gene3D" id="6.10.140.1110">
    <property type="match status" value="1"/>
</dbReference>
<dbReference type="GeneID" id="56471950"/>
<evidence type="ECO:0000313" key="2">
    <source>
        <dbReference type="EMBL" id="CAH0183174.1"/>
    </source>
</evidence>
<evidence type="ECO:0000313" key="8">
    <source>
        <dbReference type="Proteomes" id="UP000182110"/>
    </source>
</evidence>
<evidence type="ECO:0000313" key="10">
    <source>
        <dbReference type="Proteomes" id="UP000309170"/>
    </source>
</evidence>
<evidence type="ECO:0000313" key="9">
    <source>
        <dbReference type="Proteomes" id="UP000185829"/>
    </source>
</evidence>
<proteinExistence type="predicted"/>
<evidence type="ECO:0000256" key="1">
    <source>
        <dbReference type="SAM" id="Coils"/>
    </source>
</evidence>
<reference evidence="3 8" key="1">
    <citation type="journal article" date="2014" name="Genome Announc.">
        <title>Genome Sequence of Bacillus simplex Strain P558, Isolated from a Human Fecal Sample.</title>
        <authorList>
            <person name="Croce O."/>
            <person name="Hugon P."/>
            <person name="Lagier J.C."/>
            <person name="Bibi F."/>
            <person name="Robert C."/>
            <person name="Azhar E.I."/>
            <person name="Raoult D."/>
            <person name="Fournier P.E."/>
        </authorList>
    </citation>
    <scope>NUCLEOTIDE SEQUENCE [LARGE SCALE GENOMIC DNA]</scope>
    <source>
        <strain evidence="3 8">P558</strain>
    </source>
</reference>
<dbReference type="eggNOG" id="ENOG5032CV6">
    <property type="taxonomic scope" value="Bacteria"/>
</dbReference>
<reference evidence="2" key="6">
    <citation type="submission" date="2021-11" db="EMBL/GenBank/DDBJ databases">
        <authorList>
            <person name="Bulgarelli D."/>
        </authorList>
    </citation>
    <scope>NUCLEOTIDE SEQUENCE</scope>
    <source>
        <strain evidence="2">Bi133</strain>
    </source>
</reference>
<dbReference type="Pfam" id="PF11068">
    <property type="entry name" value="YlqD"/>
    <property type="match status" value="1"/>
</dbReference>
<comment type="caution">
    <text evidence="7">The sequence shown here is derived from an EMBL/GenBank/DDBJ whole genome shotgun (WGS) entry which is preliminary data.</text>
</comment>
<evidence type="ECO:0000313" key="4">
    <source>
        <dbReference type="EMBL" id="MDP1417938.1"/>
    </source>
</evidence>
<reference evidence="6 10" key="4">
    <citation type="journal article" date="2019" name="Environ. Microbiol.">
        <title>An active ?-lactamase is a part of an orchestrated cell wall stress resistance network of Bacillus subtilis and related rhizosphere species.</title>
        <authorList>
            <person name="Bucher T."/>
            <person name="Keren-Paz A."/>
            <person name="Hausser J."/>
            <person name="Olender T."/>
            <person name="Cytryn E."/>
            <person name="Kolodkin-Gal I."/>
        </authorList>
    </citation>
    <scope>NUCLEOTIDE SEQUENCE [LARGE SCALE GENOMIC DNA]</scope>
    <source>
        <strain evidence="6 10">I4</strain>
    </source>
</reference>
<evidence type="ECO:0000313" key="6">
    <source>
        <dbReference type="EMBL" id="TKH16211.1"/>
    </source>
</evidence>
<dbReference type="Proteomes" id="UP000185829">
    <property type="component" value="Unassembled WGS sequence"/>
</dbReference>
<dbReference type="EMBL" id="JAUUTP010000004">
    <property type="protein sequence ID" value="MDP1417938.1"/>
    <property type="molecule type" value="Genomic_DNA"/>
</dbReference>
<reference evidence="4" key="7">
    <citation type="submission" date="2023-07" db="EMBL/GenBank/DDBJ databases">
        <title>Murine gut Bacillus species.</title>
        <authorList>
            <person name="Gutman E."/>
            <person name="Hashuel R."/>
            <person name="Litvak Y."/>
        </authorList>
    </citation>
    <scope>NUCLEOTIDE SEQUENCE</scope>
    <source>
        <strain evidence="4">RU283</strain>
    </source>
</reference>
<evidence type="ECO:0000313" key="3">
    <source>
        <dbReference type="EMBL" id="CEG31807.1"/>
    </source>
</evidence>
<dbReference type="Proteomes" id="UP000317770">
    <property type="component" value="Unassembled WGS sequence"/>
</dbReference>
<dbReference type="EMBL" id="CCXW01000001">
    <property type="protein sequence ID" value="CEG31807.1"/>
    <property type="molecule type" value="Genomic_DNA"/>
</dbReference>
<organism evidence="7 11">
    <name type="scientific">Peribacillus simplex</name>
    <dbReference type="NCBI Taxonomy" id="1478"/>
    <lineage>
        <taxon>Bacteria</taxon>
        <taxon>Bacillati</taxon>
        <taxon>Bacillota</taxon>
        <taxon>Bacilli</taxon>
        <taxon>Bacillales</taxon>
        <taxon>Bacillaceae</taxon>
        <taxon>Peribacillus</taxon>
    </lineage>
</organism>
<dbReference type="EMBL" id="VNKI01000005">
    <property type="protein sequence ID" value="TVX80600.1"/>
    <property type="molecule type" value="Genomic_DNA"/>
</dbReference>
<accession>A0A098FC42</accession>
<sequence length="128" mass="15032">MKILQNVIVNQVLTESSKNQLLEKYKSKRLQLQKESEQLRFELKKLEKTRTLQPASLRAHFEKEINQRQEKIKLLEFQMEQLEILPAGSELKEREVQSIIDVEIGADWDEIMATKTIVIKDGIVSEIR</sequence>
<dbReference type="Proteomes" id="UP001178277">
    <property type="component" value="Unassembled WGS sequence"/>
</dbReference>
<reference evidence="5 9" key="3">
    <citation type="submission" date="2017-01" db="EMBL/GenBank/DDBJ databases">
        <authorList>
            <person name="Varghese N."/>
            <person name="Submissions S."/>
        </authorList>
    </citation>
    <scope>NUCLEOTIDE SEQUENCE [LARGE SCALE GENOMIC DNA]</scope>
    <source>
        <strain evidence="5 9">RUG2-6</strain>
    </source>
</reference>
<name>A0A098FC42_9BACI</name>
<dbReference type="Proteomes" id="UP000789326">
    <property type="component" value="Unassembled WGS sequence"/>
</dbReference>
<keyword evidence="1" id="KW-0175">Coiled coil</keyword>
<evidence type="ECO:0000313" key="5">
    <source>
        <dbReference type="EMBL" id="SIQ74770.1"/>
    </source>
</evidence>
<dbReference type="EMBL" id="SZNT01000001">
    <property type="protein sequence ID" value="TKH16211.1"/>
    <property type="molecule type" value="Genomic_DNA"/>
</dbReference>
<dbReference type="InterPro" id="IPR021297">
    <property type="entry name" value="YlqD"/>
</dbReference>
<evidence type="ECO:0000313" key="11">
    <source>
        <dbReference type="Proteomes" id="UP000317770"/>
    </source>
</evidence>
<feature type="coiled-coil region" evidence="1">
    <location>
        <begin position="18"/>
        <end position="85"/>
    </location>
</feature>
<dbReference type="OrthoDB" id="2375961at2"/>
<dbReference type="EMBL" id="FTMX01000002">
    <property type="protein sequence ID" value="SIQ74770.1"/>
    <property type="molecule type" value="Genomic_DNA"/>
</dbReference>
<dbReference type="RefSeq" id="WP_034313711.1">
    <property type="nucleotide sequence ID" value="NZ_CABIYS010000001.1"/>
</dbReference>
<protein>
    <submittedName>
        <fullName evidence="4">YlqD family protein</fullName>
    </submittedName>
    <submittedName>
        <fullName evidence="3">YlqD protein</fullName>
    </submittedName>
</protein>
<dbReference type="STRING" id="1478.UP17_07650"/>
<keyword evidence="8" id="KW-1185">Reference proteome</keyword>
<dbReference type="Proteomes" id="UP000182110">
    <property type="component" value="Unassembled WGS sequence"/>
</dbReference>
<dbReference type="AlphaFoldDB" id="A0A098FC42"/>
<reference evidence="3" key="2">
    <citation type="submission" date="2014-10" db="EMBL/GenBank/DDBJ databases">
        <authorList>
            <person name="Urmite Genomes"/>
        </authorList>
    </citation>
    <scope>NUCLEOTIDE SEQUENCE</scope>
    <source>
        <strain evidence="3">P558</strain>
    </source>
</reference>
<dbReference type="EMBL" id="CAKKMG010000013">
    <property type="protein sequence ID" value="CAH0183174.1"/>
    <property type="molecule type" value="Genomic_DNA"/>
</dbReference>
<evidence type="ECO:0000313" key="7">
    <source>
        <dbReference type="EMBL" id="TVX80600.1"/>
    </source>
</evidence>
<reference evidence="7 11" key="5">
    <citation type="submission" date="2019-07" db="EMBL/GenBank/DDBJ databases">
        <title>Genome assembly of Bacillus simplex strain GGC-P6A.</title>
        <authorList>
            <person name="Jennings M.E."/>
            <person name="Barton H.A."/>
        </authorList>
    </citation>
    <scope>NUCLEOTIDE SEQUENCE [LARGE SCALE GENOMIC DNA]</scope>
    <source>
        <strain evidence="7 11">GGC-P6A</strain>
    </source>
</reference>